<feature type="signal peptide" evidence="1">
    <location>
        <begin position="1"/>
        <end position="22"/>
    </location>
</feature>
<reference evidence="2 3" key="1">
    <citation type="journal article" date="2020" name="Microbes Environ.">
        <title>Synthetic bacterial community of duckweed: a simple and stable system to study plant-microbe interactions.</title>
        <authorList>
            <person name="Ishizawa H."/>
            <person name="Tada M."/>
            <person name="Kuroda M."/>
            <person name="Inoue D."/>
            <person name="Futamata H."/>
            <person name="Ike M."/>
        </authorList>
    </citation>
    <scope>NUCLEOTIDE SEQUENCE [LARGE SCALE GENOMIC DNA]</scope>
    <source>
        <strain evidence="2 3">DW100</strain>
    </source>
</reference>
<keyword evidence="3" id="KW-1185">Reference proteome</keyword>
<dbReference type="Proteomes" id="UP001380186">
    <property type="component" value="Chromosome"/>
</dbReference>
<protein>
    <submittedName>
        <fullName evidence="2">Uncharacterized protein</fullName>
    </submittedName>
</protein>
<keyword evidence="1" id="KW-0732">Signal</keyword>
<accession>A0ABN7CFZ7</accession>
<dbReference type="EMBL" id="AP029022">
    <property type="protein sequence ID" value="BEV05399.1"/>
    <property type="molecule type" value="Genomic_DNA"/>
</dbReference>
<name>A0ABN7CFZ7_9FLAO</name>
<feature type="chain" id="PRO_5047201273" evidence="1">
    <location>
        <begin position="23"/>
        <end position="418"/>
    </location>
</feature>
<dbReference type="RefSeq" id="WP_338613015.1">
    <property type="nucleotide sequence ID" value="NZ_AP029022.1"/>
</dbReference>
<proteinExistence type="predicted"/>
<gene>
    <name evidence="2" type="ORF">CRDW_27730</name>
</gene>
<organism evidence="2 3">
    <name type="scientific">Chryseobacterium gambrini</name>
    <dbReference type="NCBI Taxonomy" id="373672"/>
    <lineage>
        <taxon>Bacteria</taxon>
        <taxon>Pseudomonadati</taxon>
        <taxon>Bacteroidota</taxon>
        <taxon>Flavobacteriia</taxon>
        <taxon>Flavobacteriales</taxon>
        <taxon>Weeksellaceae</taxon>
        <taxon>Chryseobacterium group</taxon>
        <taxon>Chryseobacterium</taxon>
    </lineage>
</organism>
<sequence length="418" mass="43727">MKKTIFSAVLFFSITAIYHAQSAGFVGINTTTPRTTLDVTASNDPTKSDGVLVPRMTVAQLESKNTAYDIAQNGTLVFVTSGTGTPSTKTELITESGFYYYNSTNSRWTPLKSSGVLPSNTTASNGLTMAGTDVQLGGALNRDTNITGSNKLTISAPLQVASGTPGAGKVLTSDATGNATWGTLPAATVTTANNGLTMNGTTTQLGGALTQATSITGTSQLTLATPTTVSGALQISSGTPGAGKILTSDASGNAYWDQPNAFKTPLFPSASGTSYNGSPTSNINSGISITLPPNSTWIIHIQQLIRFNRVLKTYQSGTNFLNEGVWVRMTWSDTPTGNSSPDIRTGKLISTACYPGGPNYHLLIGDTVIRNTSASSKTYYLTTSNIETVLDPGSPALTFDGLFFPWSENNLYAIPSNN</sequence>
<evidence type="ECO:0000256" key="1">
    <source>
        <dbReference type="SAM" id="SignalP"/>
    </source>
</evidence>
<evidence type="ECO:0000313" key="3">
    <source>
        <dbReference type="Proteomes" id="UP001380186"/>
    </source>
</evidence>
<evidence type="ECO:0000313" key="2">
    <source>
        <dbReference type="EMBL" id="BEV05399.1"/>
    </source>
</evidence>